<keyword evidence="3" id="KW-0378">Hydrolase</keyword>
<dbReference type="InterPro" id="IPR027417">
    <property type="entry name" value="P-loop_NTPase"/>
</dbReference>
<dbReference type="CDD" id="cd18785">
    <property type="entry name" value="SF2_C"/>
    <property type="match status" value="1"/>
</dbReference>
<reference evidence="3 4" key="1">
    <citation type="submission" date="2021-11" db="EMBL/GenBank/DDBJ databases">
        <title>Lacrimispora sp. nov. NSJ-141 isolated from human feces.</title>
        <authorList>
            <person name="Abdugheni R."/>
        </authorList>
    </citation>
    <scope>NUCLEOTIDE SEQUENCE [LARGE SCALE GENOMIC DNA]</scope>
    <source>
        <strain evidence="3 4">NSJ-141</strain>
    </source>
</reference>
<dbReference type="InterPro" id="IPR006935">
    <property type="entry name" value="Helicase/UvrB_N"/>
</dbReference>
<protein>
    <submittedName>
        <fullName evidence="3">DEAD/DEAH box helicase family protein</fullName>
    </submittedName>
</protein>
<dbReference type="Proteomes" id="UP001299265">
    <property type="component" value="Unassembled WGS sequence"/>
</dbReference>
<evidence type="ECO:0000313" key="3">
    <source>
        <dbReference type="EMBL" id="MCD2493588.1"/>
    </source>
</evidence>
<dbReference type="GO" id="GO:0016787">
    <property type="term" value="F:hydrolase activity"/>
    <property type="evidence" value="ECO:0007669"/>
    <property type="project" value="InterPro"/>
</dbReference>
<dbReference type="PANTHER" id="PTHR47396:SF1">
    <property type="entry name" value="ATP-DEPENDENT HELICASE IRC3-RELATED"/>
    <property type="match status" value="1"/>
</dbReference>
<evidence type="ECO:0000259" key="2">
    <source>
        <dbReference type="Pfam" id="PF04851"/>
    </source>
</evidence>
<dbReference type="GO" id="GO:0005829">
    <property type="term" value="C:cytosol"/>
    <property type="evidence" value="ECO:0007669"/>
    <property type="project" value="TreeGrafter"/>
</dbReference>
<keyword evidence="1" id="KW-0175">Coiled coil</keyword>
<dbReference type="Pfam" id="PF04851">
    <property type="entry name" value="ResIII"/>
    <property type="match status" value="1"/>
</dbReference>
<dbReference type="SUPFAM" id="SSF52540">
    <property type="entry name" value="P-loop containing nucleoside triphosphate hydrolases"/>
    <property type="match status" value="2"/>
</dbReference>
<comment type="caution">
    <text evidence="3">The sequence shown here is derived from an EMBL/GenBank/DDBJ whole genome shotgun (WGS) entry which is preliminary data.</text>
</comment>
<gene>
    <name evidence="3" type="ORF">LQE92_13315</name>
</gene>
<keyword evidence="3" id="KW-0067">ATP-binding</keyword>
<keyword evidence="3" id="KW-0547">Nucleotide-binding</keyword>
<dbReference type="GO" id="GO:0003677">
    <property type="term" value="F:DNA binding"/>
    <property type="evidence" value="ECO:0007669"/>
    <property type="project" value="InterPro"/>
</dbReference>
<dbReference type="EMBL" id="JAJNOR010000010">
    <property type="protein sequence ID" value="MCD2493588.1"/>
    <property type="molecule type" value="Genomic_DNA"/>
</dbReference>
<keyword evidence="3" id="KW-0347">Helicase</keyword>
<dbReference type="InterPro" id="IPR050742">
    <property type="entry name" value="Helicase_Restrict-Modif_Enz"/>
</dbReference>
<dbReference type="GO" id="GO:0004386">
    <property type="term" value="F:helicase activity"/>
    <property type="evidence" value="ECO:0007669"/>
    <property type="project" value="UniProtKB-KW"/>
</dbReference>
<feature type="domain" description="Helicase/UvrB N-terminal" evidence="2">
    <location>
        <begin position="1"/>
        <end position="245"/>
    </location>
</feature>
<evidence type="ECO:0000313" key="4">
    <source>
        <dbReference type="Proteomes" id="UP001299265"/>
    </source>
</evidence>
<name>A0AAP2W8J4_9FIRM</name>
<dbReference type="GO" id="GO:0005524">
    <property type="term" value="F:ATP binding"/>
    <property type="evidence" value="ECO:0007669"/>
    <property type="project" value="InterPro"/>
</dbReference>
<evidence type="ECO:0000256" key="1">
    <source>
        <dbReference type="SAM" id="Coils"/>
    </source>
</evidence>
<keyword evidence="4" id="KW-1185">Reference proteome</keyword>
<proteinExistence type="predicted"/>
<dbReference type="RefSeq" id="WP_231063434.1">
    <property type="nucleotide sequence ID" value="NZ_JAJNOR010000010.1"/>
</dbReference>
<dbReference type="PANTHER" id="PTHR47396">
    <property type="entry name" value="TYPE I RESTRICTION ENZYME ECOKI R PROTEIN"/>
    <property type="match status" value="1"/>
</dbReference>
<accession>A0AAP2W8J4</accession>
<organism evidence="3 4">
    <name type="scientific">Lientehia hominis</name>
    <dbReference type="NCBI Taxonomy" id="2897778"/>
    <lineage>
        <taxon>Bacteria</taxon>
        <taxon>Bacillati</taxon>
        <taxon>Bacillota</taxon>
        <taxon>Clostridia</taxon>
        <taxon>Lachnospirales</taxon>
        <taxon>Lachnospiraceae</taxon>
        <taxon>Lientehia</taxon>
    </lineage>
</organism>
<feature type="coiled-coil region" evidence="1">
    <location>
        <begin position="492"/>
        <end position="542"/>
    </location>
</feature>
<dbReference type="AlphaFoldDB" id="A0AAP2W8J4"/>
<sequence>MEIKKYQIKVIEKLRRFLELLSREETVSEAYKKLWEEQGVELGPAGMPAYQNIIHRTPHVCFKVPTGGGKTYLACNSLKPVFDALNPERIKVAVWLVPTDTILEQTVEYLKDTNHPYRQKIDGDFGGRVEVYTKEELLGGKNFNYGTVIEQLSILVLSYDSFRSNRKEGRKAYQENSSLLSFQRALGEPEHVVEGADKTSLIQVISQLSPFVIVDESHHARSSLSLEMLENFNPCFVLDLTATPRPESNIIAYVDAAQLKGEHMVKLPVVVYNRDSQTEVIADAIDLRNNLEKLAEEEEKRSGRYIRPIVLFQAQPRGREDSATFQRLKEKLIASGVPAGEIAIKTAEVNELRDKELTGKDCSIRYIITVNALKEGWDCPFAYVLATLANKTSRVDVEQVIGRILRQPYTKQCEVPALNMSYVLTSSNDFRNTVDEIVKGLNSSGFSSRDCRVSGADEEAEGGETYAGGTDIGRGSISVQGTETEEFLDFDDRKLEKELEKRREQYEHQTEQLPLFGAESMLQAAAEQLKAYEKEINDTKGESFDWPEAPPQEVRDRMKIFHMKPEFKKEAMALQIPVFYRETPYNIITGASCVPLRQEHLTEGFTLKGKPYDIRLDHISQELYRVDVEGSEDAVPKAFKMNEKERAYFREILSRLPEERRIQNHKEIICKHLSSLNQVDSLELAEYVDLIVDNMDRDQLAELEKMVFGYAEAVKKKVLRLLKEHQLKQFQLWLEQGKITCRPHYRLPETISPIHAVTSIGMSLYTGEERMNSLEHKMVMALTGLENVVWWHRNISKRGLNISGFENHFPDLLVFTDKGNLIVIETKGEYLENWDSKDKLMLGRAWEKAAGSRFRYYMVFEEKHNDWDGAVTFEEFFKIIEEL</sequence>
<dbReference type="Gene3D" id="3.40.50.300">
    <property type="entry name" value="P-loop containing nucleotide triphosphate hydrolases"/>
    <property type="match status" value="2"/>
</dbReference>